<name>A0A975T4D7_9NOST</name>
<dbReference type="PROSITE" id="PS51257">
    <property type="entry name" value="PROKAR_LIPOPROTEIN"/>
    <property type="match status" value="1"/>
</dbReference>
<dbReference type="InterPro" id="IPR042100">
    <property type="entry name" value="Bug_dom1"/>
</dbReference>
<dbReference type="KEGG" id="rsin:B6N60_00527"/>
<evidence type="ECO:0000313" key="4">
    <source>
        <dbReference type="Proteomes" id="UP000683511"/>
    </source>
</evidence>
<dbReference type="PANTHER" id="PTHR42928">
    <property type="entry name" value="TRICARBOXYLATE-BINDING PROTEIN"/>
    <property type="match status" value="1"/>
</dbReference>
<dbReference type="Gene3D" id="3.40.190.150">
    <property type="entry name" value="Bordetella uptake gene, domain 1"/>
    <property type="match status" value="1"/>
</dbReference>
<keyword evidence="4" id="KW-1185">Reference proteome</keyword>
<protein>
    <recommendedName>
        <fullName evidence="5">Tricarboxylic transport TctC</fullName>
    </recommendedName>
</protein>
<dbReference type="RefSeq" id="WP_190601034.1">
    <property type="nucleotide sequence ID" value="NZ_CP021056.1"/>
</dbReference>
<feature type="signal peptide" evidence="2">
    <location>
        <begin position="1"/>
        <end position="20"/>
    </location>
</feature>
<evidence type="ECO:0000256" key="1">
    <source>
        <dbReference type="ARBA" id="ARBA00006987"/>
    </source>
</evidence>
<evidence type="ECO:0000256" key="2">
    <source>
        <dbReference type="SAM" id="SignalP"/>
    </source>
</evidence>
<dbReference type="InterPro" id="IPR005064">
    <property type="entry name" value="BUG"/>
</dbReference>
<keyword evidence="2" id="KW-0732">Signal</keyword>
<dbReference type="AlphaFoldDB" id="A0A975T4D7"/>
<dbReference type="PANTHER" id="PTHR42928:SF3">
    <property type="entry name" value="UPF0065 PROTEIN YFLP"/>
    <property type="match status" value="1"/>
</dbReference>
<feature type="chain" id="PRO_5036804190" description="Tricarboxylic transport TctC" evidence="2">
    <location>
        <begin position="21"/>
        <end position="339"/>
    </location>
</feature>
<dbReference type="Proteomes" id="UP000683511">
    <property type="component" value="Chromosome"/>
</dbReference>
<dbReference type="CDD" id="cd07012">
    <property type="entry name" value="PBP2_Bug_TTT"/>
    <property type="match status" value="1"/>
</dbReference>
<dbReference type="EMBL" id="CP021056">
    <property type="protein sequence ID" value="QXE21849.1"/>
    <property type="molecule type" value="Genomic_DNA"/>
</dbReference>
<gene>
    <name evidence="3" type="ORF">B6N60_00527</name>
</gene>
<evidence type="ECO:0000313" key="3">
    <source>
        <dbReference type="EMBL" id="QXE21849.1"/>
    </source>
</evidence>
<dbReference type="Pfam" id="PF03401">
    <property type="entry name" value="TctC"/>
    <property type="match status" value="1"/>
</dbReference>
<reference evidence="3" key="1">
    <citation type="submission" date="2017-04" db="EMBL/GenBank/DDBJ databases">
        <title>Genome deletions in a multicellular cyanobacterial endosymbiont for morphological adaptation in marine diatoms.</title>
        <authorList>
            <person name="Wang Y."/>
            <person name="Gao H."/>
            <person name="Li R."/>
            <person name="Xu X."/>
        </authorList>
    </citation>
    <scope>NUCLEOTIDE SEQUENCE</scope>
    <source>
        <strain evidence="3">FACHB 800</strain>
    </source>
</reference>
<dbReference type="PIRSF" id="PIRSF017082">
    <property type="entry name" value="YflP"/>
    <property type="match status" value="1"/>
</dbReference>
<proteinExistence type="inferred from homology"/>
<accession>A0A975T4D7</accession>
<organism evidence="3 4">
    <name type="scientific">Richelia sinica FACHB-800</name>
    <dbReference type="NCBI Taxonomy" id="1357546"/>
    <lineage>
        <taxon>Bacteria</taxon>
        <taxon>Bacillati</taxon>
        <taxon>Cyanobacteriota</taxon>
        <taxon>Cyanophyceae</taxon>
        <taxon>Nostocales</taxon>
        <taxon>Nostocaceae</taxon>
        <taxon>Richelia</taxon>
    </lineage>
</organism>
<dbReference type="SUPFAM" id="SSF53850">
    <property type="entry name" value="Periplasmic binding protein-like II"/>
    <property type="match status" value="1"/>
</dbReference>
<evidence type="ECO:0008006" key="5">
    <source>
        <dbReference type="Google" id="ProtNLM"/>
    </source>
</evidence>
<dbReference type="Gene3D" id="3.40.190.10">
    <property type="entry name" value="Periplasmic binding protein-like II"/>
    <property type="match status" value="1"/>
</dbReference>
<sequence>MNIYFPKLAFLILFFIPAITSCNNTNNSTLNSTSSPTSTAAEYPTETISIMVPAAPGGGWDKTARAMQSALSTVTKQKTEVYNVPGAGGTIGLAKFINDNAGKPHQLMVMGSVMVGAIETNKSPVKLNQVTPIAALTSESLAIAVPAQSKYQNLQQLIQDFKTDPTAISWGGGAVGGTDHILVGLIAKETGVNSQKINYIAHAGGGEALAAILSNAVTVGVSSVSEFKPQIEAGTMRLLAVSSDAKLPGINAPTLKEQGLNITLSNWRAVVAPPQLSSPQTAAIVAVMKKMYNSPKWQEALKQNNWQDSFKTDGDLQKFLNEESIKTQTVLKDIGLINK</sequence>
<comment type="similarity">
    <text evidence="1">Belongs to the UPF0065 (bug) family.</text>
</comment>